<dbReference type="EMBL" id="JAFBFC010000003">
    <property type="protein sequence ID" value="MBM7703124.1"/>
    <property type="molecule type" value="Genomic_DNA"/>
</dbReference>
<accession>A0ABS2QUJ6</accession>
<keyword evidence="2" id="KW-0732">Signal</keyword>
<dbReference type="Pfam" id="PF13798">
    <property type="entry name" value="PCYCGC"/>
    <property type="match status" value="1"/>
</dbReference>
<feature type="compositionally biased region" description="Basic and acidic residues" evidence="1">
    <location>
        <begin position="23"/>
        <end position="42"/>
    </location>
</feature>
<evidence type="ECO:0000256" key="1">
    <source>
        <dbReference type="SAM" id="MobiDB-lite"/>
    </source>
</evidence>
<dbReference type="Proteomes" id="UP000809829">
    <property type="component" value="Unassembled WGS sequence"/>
</dbReference>
<gene>
    <name evidence="3" type="ORF">JOC83_001971</name>
</gene>
<dbReference type="PROSITE" id="PS51257">
    <property type="entry name" value="PROKAR_LIPOPROTEIN"/>
    <property type="match status" value="1"/>
</dbReference>
<feature type="region of interest" description="Disordered" evidence="1">
    <location>
        <begin position="22"/>
        <end position="42"/>
    </location>
</feature>
<keyword evidence="4" id="KW-1185">Reference proteome</keyword>
<evidence type="ECO:0000313" key="3">
    <source>
        <dbReference type="EMBL" id="MBM7703124.1"/>
    </source>
</evidence>
<reference evidence="3 4" key="1">
    <citation type="submission" date="2021-01" db="EMBL/GenBank/DDBJ databases">
        <title>Genomic Encyclopedia of Type Strains, Phase IV (KMG-IV): sequencing the most valuable type-strain genomes for metagenomic binning, comparative biology and taxonomic classification.</title>
        <authorList>
            <person name="Goeker M."/>
        </authorList>
    </citation>
    <scope>NUCLEOTIDE SEQUENCE [LARGE SCALE GENOMIC DNA]</scope>
    <source>
        <strain evidence="3 4">DSM 104297</strain>
    </source>
</reference>
<feature type="chain" id="PRO_5045991879" evidence="2">
    <location>
        <begin position="21"/>
        <end position="166"/>
    </location>
</feature>
<keyword evidence="3" id="KW-0449">Lipoprotein</keyword>
<evidence type="ECO:0000256" key="2">
    <source>
        <dbReference type="SAM" id="SignalP"/>
    </source>
</evidence>
<comment type="caution">
    <text evidence="3">The sequence shown here is derived from an EMBL/GenBank/DDBJ whole genome shotgun (WGS) entry which is preliminary data.</text>
</comment>
<protein>
    <submittedName>
        <fullName evidence="3">Outer membrane murein-binding lipoprotein Lpp</fullName>
    </submittedName>
</protein>
<sequence length="166" mass="18680">MKRWLVAVFAIGSLMLGACSNEENNHEGHESTGEQHKQHEAHGDIREETASMDEMPSFLQQHNDDMKALYVAAAKHKEVLENIPCYCGCADEAIGHRSNYDCFVHETKENGAIVWDDHGTKCQVCLDIAAQSILDFKDGKVMKEIRNDIDEQYKEGYAKPTPTPEV</sequence>
<name>A0ABS2QUJ6_9BACI</name>
<dbReference type="RefSeq" id="WP_205186650.1">
    <property type="nucleotide sequence ID" value="NZ_JAFBFC010000003.1"/>
</dbReference>
<dbReference type="InterPro" id="IPR025673">
    <property type="entry name" value="PCYCGC"/>
</dbReference>
<evidence type="ECO:0000313" key="4">
    <source>
        <dbReference type="Proteomes" id="UP000809829"/>
    </source>
</evidence>
<proteinExistence type="predicted"/>
<organism evidence="3 4">
    <name type="scientific">Priestia iocasae</name>
    <dbReference type="NCBI Taxonomy" id="2291674"/>
    <lineage>
        <taxon>Bacteria</taxon>
        <taxon>Bacillati</taxon>
        <taxon>Bacillota</taxon>
        <taxon>Bacilli</taxon>
        <taxon>Bacillales</taxon>
        <taxon>Bacillaceae</taxon>
        <taxon>Priestia</taxon>
    </lineage>
</organism>
<feature type="signal peptide" evidence="2">
    <location>
        <begin position="1"/>
        <end position="20"/>
    </location>
</feature>